<dbReference type="GO" id="GO:0051920">
    <property type="term" value="F:peroxiredoxin activity"/>
    <property type="evidence" value="ECO:0007669"/>
    <property type="project" value="InterPro"/>
</dbReference>
<dbReference type="EMBL" id="CP121196">
    <property type="protein sequence ID" value="XBH15543.1"/>
    <property type="molecule type" value="Genomic_DNA"/>
</dbReference>
<gene>
    <name evidence="2" type="ORF">P8935_13285</name>
</gene>
<dbReference type="InterPro" id="IPR029032">
    <property type="entry name" value="AhpD-like"/>
</dbReference>
<dbReference type="NCBIfam" id="TIGR00778">
    <property type="entry name" value="ahpD_dom"/>
    <property type="match status" value="1"/>
</dbReference>
<protein>
    <submittedName>
        <fullName evidence="2">Carboxymuconolactone decarboxylase family protein</fullName>
    </submittedName>
</protein>
<organism evidence="2">
    <name type="scientific">Telmatobacter sp. DSM 110680</name>
    <dbReference type="NCBI Taxonomy" id="3036704"/>
    <lineage>
        <taxon>Bacteria</taxon>
        <taxon>Pseudomonadati</taxon>
        <taxon>Acidobacteriota</taxon>
        <taxon>Terriglobia</taxon>
        <taxon>Terriglobales</taxon>
        <taxon>Acidobacteriaceae</taxon>
        <taxon>Telmatobacter</taxon>
    </lineage>
</organism>
<dbReference type="AlphaFoldDB" id="A0AAU7DE56"/>
<dbReference type="InterPro" id="IPR003779">
    <property type="entry name" value="CMD-like"/>
</dbReference>
<dbReference type="Pfam" id="PF02627">
    <property type="entry name" value="CMD"/>
    <property type="match status" value="1"/>
</dbReference>
<accession>A0AAU7DE56</accession>
<evidence type="ECO:0000313" key="2">
    <source>
        <dbReference type="EMBL" id="XBH15543.1"/>
    </source>
</evidence>
<name>A0AAU7DE56_9BACT</name>
<sequence>MSNKPRMSSKEFQSYAGAAHNAIVALSQAVANSTLDAELQQLVKLRASQMNGCAFCTQLHINESRHMGIDAPKLDLLAVWREAGVFSDREKAALTWTEHLTRLSEHHVSDQDYAAVSAHFAPNELAWLSAAVAVINTWNRIAAPFQYDPPIPRHTIQPAHEHAQV</sequence>
<proteinExistence type="predicted"/>
<dbReference type="RefSeq" id="WP_348260776.1">
    <property type="nucleotide sequence ID" value="NZ_CP121196.1"/>
</dbReference>
<dbReference type="PANTHER" id="PTHR34846:SF7">
    <property type="entry name" value="BLL7811 PROTEIN"/>
    <property type="match status" value="1"/>
</dbReference>
<dbReference type="Gene3D" id="1.20.1290.10">
    <property type="entry name" value="AhpD-like"/>
    <property type="match status" value="1"/>
</dbReference>
<reference evidence="2" key="1">
    <citation type="submission" date="2023-03" db="EMBL/GenBank/DDBJ databases">
        <title>Edaphobacter sp.</title>
        <authorList>
            <person name="Huber K.J."/>
            <person name="Papendorf J."/>
            <person name="Pilke C."/>
            <person name="Bunk B."/>
            <person name="Sproeer C."/>
            <person name="Pester M."/>
        </authorList>
    </citation>
    <scope>NUCLEOTIDE SEQUENCE</scope>
    <source>
        <strain evidence="2">DSM 110680</strain>
    </source>
</reference>
<dbReference type="InterPro" id="IPR004675">
    <property type="entry name" value="AhpD_core"/>
</dbReference>
<evidence type="ECO:0000259" key="1">
    <source>
        <dbReference type="Pfam" id="PF02627"/>
    </source>
</evidence>
<dbReference type="PANTHER" id="PTHR34846">
    <property type="entry name" value="4-CARBOXYMUCONOLACTONE DECARBOXYLASE FAMILY PROTEIN (AFU_ORTHOLOGUE AFUA_6G11590)"/>
    <property type="match status" value="1"/>
</dbReference>
<dbReference type="SUPFAM" id="SSF69118">
    <property type="entry name" value="AhpD-like"/>
    <property type="match status" value="1"/>
</dbReference>
<feature type="domain" description="Carboxymuconolactone decarboxylase-like" evidence="1">
    <location>
        <begin position="21"/>
        <end position="98"/>
    </location>
</feature>